<dbReference type="GO" id="GO:0030313">
    <property type="term" value="C:cell envelope"/>
    <property type="evidence" value="ECO:0007669"/>
    <property type="project" value="UniProtKB-SubCell"/>
</dbReference>
<comment type="caution">
    <text evidence="6">The sequence shown here is derived from an EMBL/GenBank/DDBJ whole genome shotgun (WGS) entry which is preliminary data.</text>
</comment>
<evidence type="ECO:0000256" key="3">
    <source>
        <dbReference type="ARBA" id="ARBA00022723"/>
    </source>
</evidence>
<dbReference type="SUPFAM" id="SSF53807">
    <property type="entry name" value="Helical backbone' metal receptor"/>
    <property type="match status" value="1"/>
</dbReference>
<evidence type="ECO:0000313" key="7">
    <source>
        <dbReference type="Proteomes" id="UP000777303"/>
    </source>
</evidence>
<evidence type="ECO:0000256" key="1">
    <source>
        <dbReference type="ARBA" id="ARBA00004196"/>
    </source>
</evidence>
<feature type="transmembrane region" description="Helical" evidence="5">
    <location>
        <begin position="5"/>
        <end position="23"/>
    </location>
</feature>
<evidence type="ECO:0000256" key="4">
    <source>
        <dbReference type="ARBA" id="ARBA00022729"/>
    </source>
</evidence>
<reference evidence="6" key="1">
    <citation type="journal article" date="2021" name="PeerJ">
        <title>Extensive microbial diversity within the chicken gut microbiome revealed by metagenomics and culture.</title>
        <authorList>
            <person name="Gilroy R."/>
            <person name="Ravi A."/>
            <person name="Getino M."/>
            <person name="Pursley I."/>
            <person name="Horton D.L."/>
            <person name="Alikhan N.F."/>
            <person name="Baker D."/>
            <person name="Gharbi K."/>
            <person name="Hall N."/>
            <person name="Watson M."/>
            <person name="Adriaenssens E.M."/>
            <person name="Foster-Nyarko E."/>
            <person name="Jarju S."/>
            <person name="Secka A."/>
            <person name="Antonio M."/>
            <person name="Oren A."/>
            <person name="Chaudhuri R.R."/>
            <person name="La Ragione R."/>
            <person name="Hildebrand F."/>
            <person name="Pallen M.J."/>
        </authorList>
    </citation>
    <scope>NUCLEOTIDE SEQUENCE</scope>
    <source>
        <strain evidence="6">F6-6636</strain>
    </source>
</reference>
<dbReference type="GO" id="GO:0046872">
    <property type="term" value="F:metal ion binding"/>
    <property type="evidence" value="ECO:0007669"/>
    <property type="project" value="UniProtKB-KW"/>
</dbReference>
<dbReference type="Proteomes" id="UP000777303">
    <property type="component" value="Unassembled WGS sequence"/>
</dbReference>
<keyword evidence="2" id="KW-0813">Transport</keyword>
<evidence type="ECO:0000256" key="5">
    <source>
        <dbReference type="SAM" id="Phobius"/>
    </source>
</evidence>
<reference evidence="6" key="2">
    <citation type="submission" date="2021-04" db="EMBL/GenBank/DDBJ databases">
        <authorList>
            <person name="Gilroy R."/>
        </authorList>
    </citation>
    <scope>NUCLEOTIDE SEQUENCE</scope>
    <source>
        <strain evidence="6">F6-6636</strain>
    </source>
</reference>
<dbReference type="Gene3D" id="3.40.50.1980">
    <property type="entry name" value="Nitrogenase molybdenum iron protein domain"/>
    <property type="match status" value="2"/>
</dbReference>
<keyword evidence="5" id="KW-1133">Transmembrane helix</keyword>
<dbReference type="InterPro" id="IPR006127">
    <property type="entry name" value="ZnuA-like"/>
</dbReference>
<sequence>MHKKWIYGLGGILILIMVIIGIYHPAKQPNNHGIYIVTSLPCYQEAAQAVVGKYGKVVALINNASIDPHDFEPTTNDANAVATANIIIENGLEYDGWLHNMILAANQQHHVINVAKLMHKQPHANEHLWYDMQTMPTLTAALVRKCIQLEPNHRQQFITNGQKYIQKLTKLQQQETKLAQHPRQNVAVTEPVFDYALSQMNYHIIDRHFELAIENGTDPSPQDIAQLQKAIKQHQIAFLVNNIQTSDRIVNNLVTLAKQNHVPILNLTETMPNNQNYITWMQSQFNQLEQIQNDK</sequence>
<organism evidence="6 7">
    <name type="scientific">Candidatus Paralactobacillus gallistercoris</name>
    <dbReference type="NCBI Taxonomy" id="2838724"/>
    <lineage>
        <taxon>Bacteria</taxon>
        <taxon>Bacillati</taxon>
        <taxon>Bacillota</taxon>
        <taxon>Bacilli</taxon>
        <taxon>Lactobacillales</taxon>
        <taxon>Lactobacillaceae</taxon>
        <taxon>Lactobacillus</taxon>
    </lineage>
</organism>
<dbReference type="GO" id="GO:0030001">
    <property type="term" value="P:metal ion transport"/>
    <property type="evidence" value="ECO:0007669"/>
    <property type="project" value="InterPro"/>
</dbReference>
<evidence type="ECO:0000256" key="2">
    <source>
        <dbReference type="ARBA" id="ARBA00022448"/>
    </source>
</evidence>
<comment type="subcellular location">
    <subcellularLocation>
        <location evidence="1">Cell envelope</location>
    </subcellularLocation>
</comment>
<dbReference type="Pfam" id="PF01297">
    <property type="entry name" value="ZnuA"/>
    <property type="match status" value="1"/>
</dbReference>
<dbReference type="PANTHER" id="PTHR42953">
    <property type="entry name" value="HIGH-AFFINITY ZINC UPTAKE SYSTEM PROTEIN ZNUA-RELATED"/>
    <property type="match status" value="1"/>
</dbReference>
<keyword evidence="3" id="KW-0479">Metal-binding</keyword>
<keyword evidence="5" id="KW-0812">Transmembrane</keyword>
<dbReference type="EMBL" id="JAHLFS010000051">
    <property type="protein sequence ID" value="MBU3851842.1"/>
    <property type="molecule type" value="Genomic_DNA"/>
</dbReference>
<proteinExistence type="predicted"/>
<evidence type="ECO:0000313" key="6">
    <source>
        <dbReference type="EMBL" id="MBU3851842.1"/>
    </source>
</evidence>
<dbReference type="InterPro" id="IPR050492">
    <property type="entry name" value="Bact_metal-bind_prot9"/>
</dbReference>
<accession>A0A948TKB5</accession>
<dbReference type="AlphaFoldDB" id="A0A948TKB5"/>
<gene>
    <name evidence="6" type="ORF">H9901_03990</name>
</gene>
<name>A0A948TKB5_9LACO</name>
<keyword evidence="5" id="KW-0472">Membrane</keyword>
<protein>
    <submittedName>
        <fullName evidence="6">Zinc ABC transporter substrate-binding protein</fullName>
    </submittedName>
</protein>
<keyword evidence="4" id="KW-0732">Signal</keyword>
<dbReference type="PANTHER" id="PTHR42953:SF1">
    <property type="entry name" value="METAL-BINDING PROTEIN HI_0362-RELATED"/>
    <property type="match status" value="1"/>
</dbReference>